<dbReference type="InParanoid" id="A0A1S0U5I6"/>
<keyword evidence="13" id="KW-0472">Membrane</keyword>
<evidence type="ECO:0000256" key="10">
    <source>
        <dbReference type="ARBA" id="ARBA00022833"/>
    </source>
</evidence>
<keyword evidence="8" id="KW-0863">Zinc-finger</keyword>
<dbReference type="GO" id="GO:0008270">
    <property type="term" value="F:zinc ion binding"/>
    <property type="evidence" value="ECO:0007669"/>
    <property type="project" value="UniProtKB-KW"/>
</dbReference>
<dbReference type="GO" id="GO:0005778">
    <property type="term" value="C:peroxisomal membrane"/>
    <property type="evidence" value="ECO:0007669"/>
    <property type="project" value="UniProtKB-SubCell"/>
</dbReference>
<keyword evidence="5" id="KW-0808">Transferase</keyword>
<dbReference type="InterPro" id="IPR025654">
    <property type="entry name" value="PEX2/10"/>
</dbReference>
<keyword evidence="6" id="KW-0812">Transmembrane</keyword>
<dbReference type="PANTHER" id="PTHR48178">
    <property type="entry name" value="PEROXISOME BIOGENESIS FACTOR 2"/>
    <property type="match status" value="1"/>
</dbReference>
<reference evidence="15" key="1">
    <citation type="submission" date="2012-04" db="EMBL/GenBank/DDBJ databases">
        <title>The Genome Sequence of Loa loa.</title>
        <authorList>
            <consortium name="The Broad Institute Genome Sequencing Platform"/>
            <consortium name="Broad Institute Genome Sequencing Center for Infectious Disease"/>
            <person name="Nutman T.B."/>
            <person name="Fink D.L."/>
            <person name="Russ C."/>
            <person name="Young S."/>
            <person name="Zeng Q."/>
            <person name="Gargeya S."/>
            <person name="Alvarado L."/>
            <person name="Berlin A."/>
            <person name="Chapman S.B."/>
            <person name="Chen Z."/>
            <person name="Freedman E."/>
            <person name="Gellesch M."/>
            <person name="Goldberg J."/>
            <person name="Griggs A."/>
            <person name="Gujja S."/>
            <person name="Heilman E.R."/>
            <person name="Heiman D."/>
            <person name="Howarth C."/>
            <person name="Mehta T."/>
            <person name="Neiman D."/>
            <person name="Pearson M."/>
            <person name="Roberts A."/>
            <person name="Saif S."/>
            <person name="Shea T."/>
            <person name="Shenoy N."/>
            <person name="Sisk P."/>
            <person name="Stolte C."/>
            <person name="Sykes S."/>
            <person name="White J."/>
            <person name="Yandava C."/>
            <person name="Haas B."/>
            <person name="Henn M.R."/>
            <person name="Nusbaum C."/>
            <person name="Birren B."/>
        </authorList>
    </citation>
    <scope>NUCLEOTIDE SEQUENCE [LARGE SCALE GENOMIC DNA]</scope>
</reference>
<dbReference type="FunCoup" id="A0A1S0U5I6">
    <property type="interactions" value="1418"/>
</dbReference>
<evidence type="ECO:0000256" key="6">
    <source>
        <dbReference type="ARBA" id="ARBA00022692"/>
    </source>
</evidence>
<dbReference type="AlphaFoldDB" id="A0A1S0U5I6"/>
<evidence type="ECO:0000256" key="11">
    <source>
        <dbReference type="ARBA" id="ARBA00022927"/>
    </source>
</evidence>
<evidence type="ECO:0000256" key="2">
    <source>
        <dbReference type="ARBA" id="ARBA00004906"/>
    </source>
</evidence>
<dbReference type="GO" id="GO:0016558">
    <property type="term" value="P:protein import into peroxisome matrix"/>
    <property type="evidence" value="ECO:0007669"/>
    <property type="project" value="InterPro"/>
</dbReference>
<evidence type="ECO:0000256" key="5">
    <source>
        <dbReference type="ARBA" id="ARBA00022679"/>
    </source>
</evidence>
<evidence type="ECO:0000256" key="12">
    <source>
        <dbReference type="ARBA" id="ARBA00022989"/>
    </source>
</evidence>
<evidence type="ECO:0000256" key="4">
    <source>
        <dbReference type="ARBA" id="ARBA00022448"/>
    </source>
</evidence>
<evidence type="ECO:0008006" key="16">
    <source>
        <dbReference type="Google" id="ProtNLM"/>
    </source>
</evidence>
<keyword evidence="7" id="KW-0479">Metal-binding</keyword>
<dbReference type="OrthoDB" id="1701437at2759"/>
<evidence type="ECO:0000256" key="3">
    <source>
        <dbReference type="ARBA" id="ARBA00008704"/>
    </source>
</evidence>
<sequence length="250" mass="28982">MEVTTRVASLDHHRMNQAIRQAAENGFKEWKSKFPLPVAIKLEKIQNEALLVIDTLVWFNRLKSGCNLDQLSKWQPLLHFILSILVPYIQNRLLSSSNHNIRWIYKVAAICRLADLLQLLHFYHKGGYQNLTEKITRLKVAPREKLGLLDFEALNRKLMWCVFRDLMVLLISLRNCFWGLTGYKRDEEHANLLKAVCTQCQQRVVIPVKNVTCGHISCYTCYHTEPFCAVCGSITKSNCFCFLQLSNQNL</sequence>
<protein>
    <recommendedName>
        <fullName evidence="16">RING-type domain-containing protein</fullName>
    </recommendedName>
</protein>
<evidence type="ECO:0000256" key="9">
    <source>
        <dbReference type="ARBA" id="ARBA00022786"/>
    </source>
</evidence>
<proteinExistence type="inferred from homology"/>
<dbReference type="KEGG" id="loa:LOAG_03172"/>
<evidence type="ECO:0000256" key="14">
    <source>
        <dbReference type="ARBA" id="ARBA00023140"/>
    </source>
</evidence>
<dbReference type="PANTHER" id="PTHR48178:SF1">
    <property type="entry name" value="PEROXISOME BIOGENESIS FACTOR 2"/>
    <property type="match status" value="1"/>
</dbReference>
<name>A0A1S0U5I6_LOALO</name>
<dbReference type="RefSeq" id="XP_020303389.1">
    <property type="nucleotide sequence ID" value="XM_020446245.1"/>
</dbReference>
<comment type="pathway">
    <text evidence="2">Protein modification; protein ubiquitination.</text>
</comment>
<keyword evidence="10" id="KW-0862">Zinc</keyword>
<keyword evidence="12" id="KW-1133">Transmembrane helix</keyword>
<dbReference type="OMA" id="CQQRVVI"/>
<evidence type="ECO:0000256" key="7">
    <source>
        <dbReference type="ARBA" id="ARBA00022723"/>
    </source>
</evidence>
<dbReference type="GO" id="GO:0016740">
    <property type="term" value="F:transferase activity"/>
    <property type="evidence" value="ECO:0007669"/>
    <property type="project" value="UniProtKB-KW"/>
</dbReference>
<gene>
    <name evidence="15" type="ORF">LOAG_03172</name>
</gene>
<evidence type="ECO:0000256" key="8">
    <source>
        <dbReference type="ARBA" id="ARBA00022771"/>
    </source>
</evidence>
<dbReference type="GeneID" id="31251341"/>
<dbReference type="CTD" id="31251341"/>
<keyword evidence="11" id="KW-0653">Protein transport</keyword>
<comment type="subcellular location">
    <subcellularLocation>
        <location evidence="1">Peroxisome membrane</location>
        <topology evidence="1">Multi-pass membrane protein</topology>
    </subcellularLocation>
</comment>
<comment type="similarity">
    <text evidence="3">Belongs to the pex2/pex10/pex12 family.</text>
</comment>
<keyword evidence="4" id="KW-0813">Transport</keyword>
<evidence type="ECO:0000256" key="13">
    <source>
        <dbReference type="ARBA" id="ARBA00023136"/>
    </source>
</evidence>
<organism evidence="15">
    <name type="scientific">Loa loa</name>
    <name type="common">Eye worm</name>
    <name type="synonym">Filaria loa</name>
    <dbReference type="NCBI Taxonomy" id="7209"/>
    <lineage>
        <taxon>Eukaryota</taxon>
        <taxon>Metazoa</taxon>
        <taxon>Ecdysozoa</taxon>
        <taxon>Nematoda</taxon>
        <taxon>Chromadorea</taxon>
        <taxon>Rhabditida</taxon>
        <taxon>Spirurina</taxon>
        <taxon>Spiruromorpha</taxon>
        <taxon>Filarioidea</taxon>
        <taxon>Onchocercidae</taxon>
        <taxon>Loa</taxon>
    </lineage>
</organism>
<evidence type="ECO:0000313" key="15">
    <source>
        <dbReference type="EMBL" id="EFO25313.2"/>
    </source>
</evidence>
<accession>A0A1S0U5I6</accession>
<keyword evidence="14" id="KW-0576">Peroxisome</keyword>
<keyword evidence="9" id="KW-0833">Ubl conjugation pathway</keyword>
<evidence type="ECO:0000256" key="1">
    <source>
        <dbReference type="ARBA" id="ARBA00004585"/>
    </source>
</evidence>
<dbReference type="EMBL" id="JH712108">
    <property type="protein sequence ID" value="EFO25313.2"/>
    <property type="molecule type" value="Genomic_DNA"/>
</dbReference>